<dbReference type="Proteomes" id="UP001140172">
    <property type="component" value="Unassembled WGS sequence"/>
</dbReference>
<dbReference type="Pfam" id="PF00168">
    <property type="entry name" value="C2"/>
    <property type="match status" value="1"/>
</dbReference>
<dbReference type="InterPro" id="IPR035892">
    <property type="entry name" value="C2_domain_sf"/>
</dbReference>
<organism evidence="3 4">
    <name type="scientific">Coemansia interrupta</name>
    <dbReference type="NCBI Taxonomy" id="1126814"/>
    <lineage>
        <taxon>Eukaryota</taxon>
        <taxon>Fungi</taxon>
        <taxon>Fungi incertae sedis</taxon>
        <taxon>Zoopagomycota</taxon>
        <taxon>Kickxellomycotina</taxon>
        <taxon>Kickxellomycetes</taxon>
        <taxon>Kickxellales</taxon>
        <taxon>Kickxellaceae</taxon>
        <taxon>Coemansia</taxon>
    </lineage>
</organism>
<dbReference type="OrthoDB" id="5527732at2759"/>
<proteinExistence type="predicted"/>
<protein>
    <recommendedName>
        <fullName evidence="2">C2 domain-containing protein</fullName>
    </recommendedName>
</protein>
<sequence length="308" mass="34859">MFENIYQIFLTVIAFIADGTKGIRAFVNFFDDLGYHIYRATGCYGHKWDPTVEYYPGVLRLSITKGRDIPRTTMTTAFSQYIHLRVTSQQDYCRPVVNTDGAPRFHMTSYFTRDLCANALIEITLCNDGMYVDRVAGRVSLPLKELCDVRSFHGWIALEDNGGWPAGFVYLESKMRLEGDAEYRDLKQEADVALGDEGMQRKRAVKGRSRDRETARSRVNKTRVPAQFAESMAQEEEARANRNMQTEAGASGGQHRPSVRSKFKNMFGSSGRQQPGGETVSRRRRNPDEERDVEMVELPTASPPAATN</sequence>
<dbReference type="SUPFAM" id="SSF49562">
    <property type="entry name" value="C2 domain (Calcium/lipid-binding domain, CaLB)"/>
    <property type="match status" value="1"/>
</dbReference>
<reference evidence="3" key="1">
    <citation type="submission" date="2022-07" db="EMBL/GenBank/DDBJ databases">
        <title>Phylogenomic reconstructions and comparative analyses of Kickxellomycotina fungi.</title>
        <authorList>
            <person name="Reynolds N.K."/>
            <person name="Stajich J.E."/>
            <person name="Barry K."/>
            <person name="Grigoriev I.V."/>
            <person name="Crous P."/>
            <person name="Smith M.E."/>
        </authorList>
    </citation>
    <scope>NUCLEOTIDE SEQUENCE</scope>
    <source>
        <strain evidence="3">BCRC 34489</strain>
    </source>
</reference>
<accession>A0A9W8HJQ1</accession>
<evidence type="ECO:0000313" key="3">
    <source>
        <dbReference type="EMBL" id="KAJ2786477.1"/>
    </source>
</evidence>
<name>A0A9W8HJQ1_9FUNG</name>
<evidence type="ECO:0000259" key="2">
    <source>
        <dbReference type="Pfam" id="PF00168"/>
    </source>
</evidence>
<gene>
    <name evidence="3" type="ORF">GGI15_001506</name>
</gene>
<evidence type="ECO:0000256" key="1">
    <source>
        <dbReference type="SAM" id="MobiDB-lite"/>
    </source>
</evidence>
<dbReference type="AlphaFoldDB" id="A0A9W8HJQ1"/>
<keyword evidence="4" id="KW-1185">Reference proteome</keyword>
<evidence type="ECO:0000313" key="4">
    <source>
        <dbReference type="Proteomes" id="UP001140172"/>
    </source>
</evidence>
<dbReference type="CDD" id="cd00030">
    <property type="entry name" value="C2"/>
    <property type="match status" value="1"/>
</dbReference>
<feature type="domain" description="C2" evidence="2">
    <location>
        <begin position="57"/>
        <end position="157"/>
    </location>
</feature>
<feature type="region of interest" description="Disordered" evidence="1">
    <location>
        <begin position="194"/>
        <end position="308"/>
    </location>
</feature>
<dbReference type="InterPro" id="IPR000008">
    <property type="entry name" value="C2_dom"/>
</dbReference>
<comment type="caution">
    <text evidence="3">The sequence shown here is derived from an EMBL/GenBank/DDBJ whole genome shotgun (WGS) entry which is preliminary data.</text>
</comment>
<dbReference type="Gene3D" id="2.60.40.150">
    <property type="entry name" value="C2 domain"/>
    <property type="match status" value="1"/>
</dbReference>
<dbReference type="EMBL" id="JANBUM010000060">
    <property type="protein sequence ID" value="KAJ2786477.1"/>
    <property type="molecule type" value="Genomic_DNA"/>
</dbReference>